<dbReference type="InterPro" id="IPR003395">
    <property type="entry name" value="RecF/RecN/SMC_N"/>
</dbReference>
<dbReference type="Proteomes" id="UP000014978">
    <property type="component" value="Unassembled WGS sequence"/>
</dbReference>
<keyword evidence="2 3" id="KW-0175">Coiled coil</keyword>
<sequence length="1134" mass="133209">MFFIFILMEEKILISEIILENFKSYEGKHVISGLDKNFSAIIGPNGSGKSNIIDSLLFLFGYRAKKMRQSVSTDLIYKDTIRRDYCSVEIIFKKTNAKISLKRKLSLNKKSQYYFNGKEENMSKIREYMMQEGVDLENNRFLILQGEIENISMMKPKGGLLEYLEDIIGSNRYIEEIDRLECNVKEVKESYEARKTEFNFYEKEFSYVENRKNENIESFNMRVKNLKTSECLNKTENEIYQRKLVLLNTERKDIEKEIKISEEKSAGNNATINKKEKEIQKMKNALQKIETEYFNLKKIIQKLERDNKHELEKKNQMEKKIISLKEEIEEGNNKQKMYLAEKEIMEKEVRENNEELNVLKNKLKEKLDEIKILNENKDVKKILKEKEAVEKNVIILIKEKNEILKDENIFLNVIDNMKKEKDEIKKKLESEKENKINILNDKKLTINQDEKISVDNEKYNEVIKNIENEIKKHKNEVCNYKKRIEDIGNRSRSDKQKNEVFKKIKHIEGVLGRLGDLGNIDKKYEQAVFSASKAQINNIVVDKTSTAEKCIAVIKREGLPKTTFIILDKMKPIPHLQKEKVPFLIDLISCDEIYKKCFFFVLKDTLMCKDVDEATKLSFGSSRKRTVTLSGTLIEKSGLMSNFKMFGSLVSKDKLEAELNKFNKKLITFENERKMLIESYESLKKINFLNEKYNEIEYKITEKEKEAKKLKKNKEIEKVNNTINKEKEKIKVFEKKLNSIQGLGIKSKRAEVDLLYEQIDLLERRNNDLKISQTSVSTDDLKNKEKLILKLEKELKSVEHKEFTNEKAKYEKIEDEYKQKNNDIKIYVKELESLKEEIGTEYQKSVELETKFSEIKEEIKDSKKRLESNKIELGKIKEEAKQIKSIGTDEIKFQEEENIDYKSIDIEELEDMVENYKKIIKREEKKVDWKILEEYAQKKQEFDRINKNFNNFKNEMNSKIDEYNLLKDKRYTEFKTGFDSISSNLKKVYSTITFGGSAELEMINECDPFSDGIILSVKPPKKVWNNISNLSGGEKTLSSLALVFALHQYKPSPFYVMDEIDAALDYKNVSVIANYISKRATDTQFLVISLRSNMFELANVLAGIYKFNGISKIIKIDVNKFIGENKKNKMITNN</sequence>
<dbReference type="GO" id="GO:0005694">
    <property type="term" value="C:chromosome"/>
    <property type="evidence" value="ECO:0007669"/>
    <property type="project" value="InterPro"/>
</dbReference>
<dbReference type="PIRSF" id="PIRSF005719">
    <property type="entry name" value="SMC"/>
    <property type="match status" value="1"/>
</dbReference>
<protein>
    <submittedName>
        <fullName evidence="5">Structural maintenance of chromosome protein</fullName>
    </submittedName>
</protein>
<dbReference type="VEuPathDB" id="MicrosporidiaDB:SLOPH_1909"/>
<dbReference type="SUPFAM" id="SSF75553">
    <property type="entry name" value="Smc hinge domain"/>
    <property type="match status" value="1"/>
</dbReference>
<dbReference type="OrthoDB" id="5575062at2759"/>
<dbReference type="Pfam" id="PF06470">
    <property type="entry name" value="SMC_hinge"/>
    <property type="match status" value="1"/>
</dbReference>
<feature type="domain" description="SMC hinge" evidence="4">
    <location>
        <begin position="508"/>
        <end position="618"/>
    </location>
</feature>
<reference evidence="6" key="1">
    <citation type="journal article" date="2013" name="PLoS Genet.">
        <title>The genome of Spraguea lophii and the basis of host-microsporidian interactions.</title>
        <authorList>
            <person name="Campbell S.E."/>
            <person name="Williams T.A."/>
            <person name="Yousuf A."/>
            <person name="Soanes D.M."/>
            <person name="Paszkiewicz K.H."/>
            <person name="Williams B.A.P."/>
        </authorList>
    </citation>
    <scope>NUCLEOTIDE SEQUENCE [LARGE SCALE GENOMIC DNA]</scope>
    <source>
        <strain evidence="6">42_110</strain>
    </source>
</reference>
<comment type="subcellular location">
    <subcellularLocation>
        <location evidence="1">Nucleus</location>
    </subcellularLocation>
</comment>
<evidence type="ECO:0000259" key="4">
    <source>
        <dbReference type="SMART" id="SM00968"/>
    </source>
</evidence>
<dbReference type="EMBL" id="ATCN01000525">
    <property type="protein sequence ID" value="EPR78851.1"/>
    <property type="molecule type" value="Genomic_DNA"/>
</dbReference>
<dbReference type="STRING" id="1358809.S7W7Q8"/>
<feature type="coiled-coil region" evidence="3">
    <location>
        <begin position="906"/>
        <end position="955"/>
    </location>
</feature>
<dbReference type="GO" id="GO:0005634">
    <property type="term" value="C:nucleus"/>
    <property type="evidence" value="ECO:0007669"/>
    <property type="project" value="UniProtKB-SubCell"/>
</dbReference>
<comment type="caution">
    <text evidence="5">The sequence shown here is derived from an EMBL/GenBank/DDBJ whole genome shotgun (WGS) entry which is preliminary data.</text>
</comment>
<dbReference type="FunCoup" id="S7W7Q8">
    <property type="interactions" value="181"/>
</dbReference>
<dbReference type="GO" id="GO:0005524">
    <property type="term" value="F:ATP binding"/>
    <property type="evidence" value="ECO:0007669"/>
    <property type="project" value="InterPro"/>
</dbReference>
<gene>
    <name evidence="5" type="ORF">SLOPH_1909</name>
</gene>
<dbReference type="HOGENOM" id="CLU_001042_4_1_1"/>
<evidence type="ECO:0000256" key="1">
    <source>
        <dbReference type="ARBA" id="ARBA00004123"/>
    </source>
</evidence>
<dbReference type="SMART" id="SM00968">
    <property type="entry name" value="SMC_hinge"/>
    <property type="match status" value="1"/>
</dbReference>
<keyword evidence="6" id="KW-1185">Reference proteome</keyword>
<dbReference type="Gene3D" id="3.40.50.300">
    <property type="entry name" value="P-loop containing nucleotide triphosphate hydrolases"/>
    <property type="match status" value="2"/>
</dbReference>
<feature type="coiled-coil region" evidence="3">
    <location>
        <begin position="170"/>
        <end position="197"/>
    </location>
</feature>
<dbReference type="SUPFAM" id="SSF52540">
    <property type="entry name" value="P-loop containing nucleoside triphosphate hydrolases"/>
    <property type="match status" value="1"/>
</dbReference>
<dbReference type="InterPro" id="IPR027417">
    <property type="entry name" value="P-loop_NTPase"/>
</dbReference>
<dbReference type="InParanoid" id="S7W7Q8"/>
<evidence type="ECO:0000313" key="6">
    <source>
        <dbReference type="Proteomes" id="UP000014978"/>
    </source>
</evidence>
<dbReference type="Pfam" id="PF02463">
    <property type="entry name" value="SMC_N"/>
    <property type="match status" value="1"/>
</dbReference>
<accession>S7W7Q8</accession>
<organism evidence="5 6">
    <name type="scientific">Spraguea lophii (strain 42_110)</name>
    <name type="common">Microsporidian parasite</name>
    <dbReference type="NCBI Taxonomy" id="1358809"/>
    <lineage>
        <taxon>Eukaryota</taxon>
        <taxon>Fungi</taxon>
        <taxon>Fungi incertae sedis</taxon>
        <taxon>Microsporidia</taxon>
        <taxon>Spragueidae</taxon>
        <taxon>Spraguea</taxon>
    </lineage>
</organism>
<dbReference type="InterPro" id="IPR010935">
    <property type="entry name" value="SMC_hinge"/>
</dbReference>
<dbReference type="OMA" id="CPALDNM"/>
<dbReference type="InterPro" id="IPR024704">
    <property type="entry name" value="SMC"/>
</dbReference>
<dbReference type="GO" id="GO:0016887">
    <property type="term" value="F:ATP hydrolysis activity"/>
    <property type="evidence" value="ECO:0007669"/>
    <property type="project" value="InterPro"/>
</dbReference>
<feature type="coiled-coil region" evidence="3">
    <location>
        <begin position="237"/>
        <end position="483"/>
    </location>
</feature>
<dbReference type="Gene3D" id="3.30.70.1620">
    <property type="match status" value="1"/>
</dbReference>
<dbReference type="GO" id="GO:0051276">
    <property type="term" value="P:chromosome organization"/>
    <property type="evidence" value="ECO:0007669"/>
    <property type="project" value="InterPro"/>
</dbReference>
<evidence type="ECO:0000256" key="2">
    <source>
        <dbReference type="ARBA" id="ARBA00023054"/>
    </source>
</evidence>
<dbReference type="AlphaFoldDB" id="S7W7Q8"/>
<dbReference type="InterPro" id="IPR036277">
    <property type="entry name" value="SMC_hinge_sf"/>
</dbReference>
<dbReference type="Gene3D" id="1.20.1060.20">
    <property type="match status" value="1"/>
</dbReference>
<proteinExistence type="predicted"/>
<evidence type="ECO:0000256" key="3">
    <source>
        <dbReference type="SAM" id="Coils"/>
    </source>
</evidence>
<name>S7W7Q8_SPRLO</name>
<evidence type="ECO:0000313" key="5">
    <source>
        <dbReference type="EMBL" id="EPR78851.1"/>
    </source>
</evidence>
<dbReference type="PANTHER" id="PTHR18937">
    <property type="entry name" value="STRUCTURAL MAINTENANCE OF CHROMOSOMES SMC FAMILY MEMBER"/>
    <property type="match status" value="1"/>
</dbReference>
<feature type="coiled-coil region" evidence="3">
    <location>
        <begin position="652"/>
        <end position="879"/>
    </location>
</feature>